<dbReference type="AlphaFoldDB" id="A0A3S5BD84"/>
<accession>A0A3S5BD84</accession>
<keyword evidence="1" id="KW-0732">Signal</keyword>
<feature type="signal peptide" evidence="1">
    <location>
        <begin position="1"/>
        <end position="17"/>
    </location>
</feature>
<gene>
    <name evidence="2" type="ORF">PXEA_LOCUS13557</name>
</gene>
<evidence type="ECO:0000256" key="1">
    <source>
        <dbReference type="SAM" id="SignalP"/>
    </source>
</evidence>
<dbReference type="Proteomes" id="UP000784294">
    <property type="component" value="Unassembled WGS sequence"/>
</dbReference>
<protein>
    <submittedName>
        <fullName evidence="2">Uncharacterized protein</fullName>
    </submittedName>
</protein>
<keyword evidence="3" id="KW-1185">Reference proteome</keyword>
<name>A0A3S5BD84_9PLAT</name>
<sequence>MVSILIAVLYSGDQVLAKLLTCPPQEVAFWLGLEEFDESQEELCYQTKGRYNSKRTRSGDFVQCEDTLSLSAYDVIAFENIFNPKFDGTTLESYQETMNCESEDEYDECLQDETEQ</sequence>
<evidence type="ECO:0000313" key="3">
    <source>
        <dbReference type="Proteomes" id="UP000784294"/>
    </source>
</evidence>
<organism evidence="2 3">
    <name type="scientific">Protopolystoma xenopodis</name>
    <dbReference type="NCBI Taxonomy" id="117903"/>
    <lineage>
        <taxon>Eukaryota</taxon>
        <taxon>Metazoa</taxon>
        <taxon>Spiralia</taxon>
        <taxon>Lophotrochozoa</taxon>
        <taxon>Platyhelminthes</taxon>
        <taxon>Monogenea</taxon>
        <taxon>Polyopisthocotylea</taxon>
        <taxon>Polystomatidea</taxon>
        <taxon>Polystomatidae</taxon>
        <taxon>Protopolystoma</taxon>
    </lineage>
</organism>
<reference evidence="2" key="1">
    <citation type="submission" date="2018-11" db="EMBL/GenBank/DDBJ databases">
        <authorList>
            <consortium name="Pathogen Informatics"/>
        </authorList>
    </citation>
    <scope>NUCLEOTIDE SEQUENCE</scope>
</reference>
<dbReference type="EMBL" id="CAAALY010044782">
    <property type="protein sequence ID" value="VEL20117.1"/>
    <property type="molecule type" value="Genomic_DNA"/>
</dbReference>
<comment type="caution">
    <text evidence="2">The sequence shown here is derived from an EMBL/GenBank/DDBJ whole genome shotgun (WGS) entry which is preliminary data.</text>
</comment>
<feature type="chain" id="PRO_5018715636" evidence="1">
    <location>
        <begin position="18"/>
        <end position="116"/>
    </location>
</feature>
<evidence type="ECO:0000313" key="2">
    <source>
        <dbReference type="EMBL" id="VEL20117.1"/>
    </source>
</evidence>
<proteinExistence type="predicted"/>